<proteinExistence type="predicted"/>
<dbReference type="EMBL" id="CABITT030000002">
    <property type="protein sequence ID" value="VVA93764.1"/>
    <property type="molecule type" value="Genomic_DNA"/>
</dbReference>
<evidence type="ECO:0000313" key="3">
    <source>
        <dbReference type="Proteomes" id="UP000489600"/>
    </source>
</evidence>
<dbReference type="Pfam" id="PF03078">
    <property type="entry name" value="ATHILA"/>
    <property type="match status" value="2"/>
</dbReference>
<gene>
    <name evidence="2" type="ORF">ANE_LOCUS4209</name>
</gene>
<protein>
    <recommendedName>
        <fullName evidence="1">Arabidopsis retrotransposon Orf1 C-terminal domain-containing protein</fullName>
    </recommendedName>
</protein>
<dbReference type="InterPro" id="IPR004312">
    <property type="entry name" value="ATHILA_Orf1_C"/>
</dbReference>
<dbReference type="Proteomes" id="UP000489600">
    <property type="component" value="Unassembled WGS sequence"/>
</dbReference>
<feature type="domain" description="Arabidopsis retrotransposon Orf1 C-terminal" evidence="1">
    <location>
        <begin position="26"/>
        <end position="121"/>
    </location>
</feature>
<comment type="caution">
    <text evidence="2">The sequence shown here is derived from an EMBL/GenBank/DDBJ whole genome shotgun (WGS) entry which is preliminary data.</text>
</comment>
<organism evidence="2 3">
    <name type="scientific">Arabis nemorensis</name>
    <dbReference type="NCBI Taxonomy" id="586526"/>
    <lineage>
        <taxon>Eukaryota</taxon>
        <taxon>Viridiplantae</taxon>
        <taxon>Streptophyta</taxon>
        <taxon>Embryophyta</taxon>
        <taxon>Tracheophyta</taxon>
        <taxon>Spermatophyta</taxon>
        <taxon>Magnoliopsida</taxon>
        <taxon>eudicotyledons</taxon>
        <taxon>Gunneridae</taxon>
        <taxon>Pentapetalae</taxon>
        <taxon>rosids</taxon>
        <taxon>malvids</taxon>
        <taxon>Brassicales</taxon>
        <taxon>Brassicaceae</taxon>
        <taxon>Arabideae</taxon>
        <taxon>Arabis</taxon>
    </lineage>
</organism>
<evidence type="ECO:0000259" key="1">
    <source>
        <dbReference type="Pfam" id="PF03078"/>
    </source>
</evidence>
<feature type="domain" description="Arabidopsis retrotransposon Orf1 C-terminal" evidence="1">
    <location>
        <begin position="133"/>
        <end position="300"/>
    </location>
</feature>
<name>A0A565AY42_9BRAS</name>
<accession>A0A565AY42</accession>
<reference evidence="2" key="1">
    <citation type="submission" date="2019-07" db="EMBL/GenBank/DDBJ databases">
        <authorList>
            <person name="Dittberner H."/>
        </authorList>
    </citation>
    <scope>NUCLEOTIDE SEQUENCE [LARGE SCALE GENOMIC DNA]</scope>
</reference>
<sequence>MSASSSSSVDEVYHRADLWSDAEWAFLQRLSETPVVPTRFACRKVLFEMGIRDSLDEFSEKLNFKSLSSMEYNTYPSLTRQFLASTSYLVKDSSAGWGRISFKIGQSHYSLSYAKFLAVYGIIDDIYGTTLISKVRNPIVRYALRLLSKFMFVRLQSCLAKEEELRMVYGATQKWLNNRYGKPLNRPWMRPKVGSWLLNQIFKAKHDAVANPDYQICIGGLPTPIFAACGIDLNLHWYFQHISKMDFDYLVTTHTLAGRLYPNTLVYRYMEDEDTPLSCFLPQLKYSTADCVRNLQFSLPRDQVIILPPPQNIVPQYN</sequence>
<dbReference type="AlphaFoldDB" id="A0A565AY42"/>
<dbReference type="OrthoDB" id="1113802at2759"/>
<keyword evidence="3" id="KW-1185">Reference proteome</keyword>
<evidence type="ECO:0000313" key="2">
    <source>
        <dbReference type="EMBL" id="VVA93764.1"/>
    </source>
</evidence>